<reference evidence="2" key="1">
    <citation type="submission" date="2023-06" db="EMBL/GenBank/DDBJ databases">
        <authorList>
            <person name="Zeman M."/>
            <person name="Kubasova T."/>
            <person name="Jahodarova E."/>
            <person name="Nykrynova M."/>
            <person name="Rychlik I."/>
        </authorList>
    </citation>
    <scope>NUCLEOTIDE SEQUENCE</scope>
    <source>
        <strain evidence="2">176_SSukc20</strain>
    </source>
</reference>
<comment type="caution">
    <text evidence="2">The sequence shown here is derived from an EMBL/GenBank/DDBJ whole genome shotgun (WGS) entry which is preliminary data.</text>
</comment>
<keyword evidence="1" id="KW-0812">Transmembrane</keyword>
<feature type="transmembrane region" description="Helical" evidence="1">
    <location>
        <begin position="7"/>
        <end position="31"/>
    </location>
</feature>
<sequence>MTNEQTGLGCLALVLVVLLAVTVSIAIGIFFGAGWCFLALAAFILAGIGFVALEFARSGGGR</sequence>
<proteinExistence type="predicted"/>
<evidence type="ECO:0000313" key="3">
    <source>
        <dbReference type="Proteomes" id="UP001168435"/>
    </source>
</evidence>
<keyword evidence="1" id="KW-0472">Membrane</keyword>
<accession>A0ABT7XFN4</accession>
<keyword evidence="1" id="KW-1133">Transmembrane helix</keyword>
<dbReference type="EMBL" id="JAUEIQ010000007">
    <property type="protein sequence ID" value="MDN0064226.1"/>
    <property type="molecule type" value="Genomic_DNA"/>
</dbReference>
<reference evidence="2" key="2">
    <citation type="submission" date="2024-05" db="EMBL/GenBank/DDBJ databases">
        <title>Identification and characterization of horizontal gene transfer across gut microbiota members of farm animals based on homology search.</title>
        <authorList>
            <person name="Schwarzerova J."/>
            <person name="Nykrynova M."/>
            <person name="Jureckova K."/>
            <person name="Cejkova D."/>
            <person name="Rychlik I."/>
        </authorList>
    </citation>
    <scope>NUCLEOTIDE SEQUENCE</scope>
    <source>
        <strain evidence="2">176_SSukc20</strain>
    </source>
</reference>
<evidence type="ECO:0000313" key="2">
    <source>
        <dbReference type="EMBL" id="MDN0064226.1"/>
    </source>
</evidence>
<feature type="transmembrane region" description="Helical" evidence="1">
    <location>
        <begin position="37"/>
        <end position="56"/>
    </location>
</feature>
<gene>
    <name evidence="2" type="ORF">QVN30_07885</name>
</gene>
<keyword evidence="3" id="KW-1185">Reference proteome</keyword>
<protein>
    <submittedName>
        <fullName evidence="2">Uncharacterized protein</fullName>
    </submittedName>
</protein>
<evidence type="ECO:0000256" key="1">
    <source>
        <dbReference type="SAM" id="Phobius"/>
    </source>
</evidence>
<dbReference type="Proteomes" id="UP001168435">
    <property type="component" value="Unassembled WGS sequence"/>
</dbReference>
<organism evidence="2 3">
    <name type="scientific">Collinsella ihumii</name>
    <dbReference type="NCBI Taxonomy" id="1720204"/>
    <lineage>
        <taxon>Bacteria</taxon>
        <taxon>Bacillati</taxon>
        <taxon>Actinomycetota</taxon>
        <taxon>Coriobacteriia</taxon>
        <taxon>Coriobacteriales</taxon>
        <taxon>Coriobacteriaceae</taxon>
        <taxon>Collinsella</taxon>
    </lineage>
</organism>
<dbReference type="RefSeq" id="WP_289820888.1">
    <property type="nucleotide sequence ID" value="NZ_JAUEIM010000020.1"/>
</dbReference>
<name>A0ABT7XFN4_9ACTN</name>